<evidence type="ECO:0000313" key="3">
    <source>
        <dbReference type="EMBL" id="MBU3220356.1"/>
    </source>
</evidence>
<dbReference type="Proteomes" id="UP000740830">
    <property type="component" value="Unassembled WGS sequence"/>
</dbReference>
<comment type="caution">
    <text evidence="3">The sequence shown here is derived from an EMBL/GenBank/DDBJ whole genome shotgun (WGS) entry which is preliminary data.</text>
</comment>
<name>A0ABS6C4H3_9CLOT</name>
<evidence type="ECO:0000259" key="2">
    <source>
        <dbReference type="Pfam" id="PF21279"/>
    </source>
</evidence>
<organism evidence="3 4">
    <name type="scientific">Clostridium algidicarnis</name>
    <dbReference type="NCBI Taxonomy" id="37659"/>
    <lineage>
        <taxon>Bacteria</taxon>
        <taxon>Bacillati</taxon>
        <taxon>Bacillota</taxon>
        <taxon>Clostridia</taxon>
        <taxon>Eubacteriales</taxon>
        <taxon>Clostridiaceae</taxon>
        <taxon>Clostridium</taxon>
    </lineage>
</organism>
<keyword evidence="4" id="KW-1185">Reference proteome</keyword>
<protein>
    <submittedName>
        <fullName evidence="3">YhfX family PLP-dependent enzyme</fullName>
    </submittedName>
</protein>
<feature type="domain" description="YhfX-like C-terminal" evidence="2">
    <location>
        <begin position="278"/>
        <end position="373"/>
    </location>
</feature>
<accession>A0ABS6C4H3</accession>
<evidence type="ECO:0000313" key="4">
    <source>
        <dbReference type="Proteomes" id="UP000740830"/>
    </source>
</evidence>
<reference evidence="3 4" key="1">
    <citation type="submission" date="2021-06" db="EMBL/GenBank/DDBJ databases">
        <title>Clostridia strains as spoilage organisms.</title>
        <authorList>
            <person name="Wambui J."/>
            <person name="Stephan R."/>
            <person name="Stevens M.J.A."/>
        </authorList>
    </citation>
    <scope>NUCLEOTIDE SEQUENCE [LARGE SCALE GENOMIC DNA]</scope>
    <source>
        <strain evidence="3 4">CM013</strain>
    </source>
</reference>
<dbReference type="InterPro" id="IPR048449">
    <property type="entry name" value="YhfX-like_C"/>
</dbReference>
<dbReference type="InterPro" id="IPR001608">
    <property type="entry name" value="Ala_racemase_N"/>
</dbReference>
<gene>
    <name evidence="3" type="ORF">KPL27_09690</name>
</gene>
<sequence>MFLEKTIDRNPNLIKAAFYLHQEGVISPDTYVLDYDMILENAKMMKKEADKYGIKLYFMGKQIGRNPLICKALVDMGFEGAVAVDYKDAKIHIENGIKLGHVGHLVQIPKNDVELIVSANPQTISIYSIEKAKEISKAAVKLNVKQNITLRVIDDEDMLYPAQYGGFYLKDLEKVVDELRSLPNIVIYGLTSFPCFLYDSKEKKIKDTHNLKTVLKAKDILKDMDINIEEVNLPSANCTESMKLIKSFGGTHGEPGHGFTGTTPFHGDHDNYEKPAMVYVSEVSHNLNSNSYCYGGGYYRRSNLKKALVGTDIDNGKLIDVEEPSLESIDYYFTLKENTKVSDTVIMAFRTQIFVTRSDVAIVKGISDGKPELIGLYDSQGRKIR</sequence>
<evidence type="ECO:0000259" key="1">
    <source>
        <dbReference type="Pfam" id="PF01168"/>
    </source>
</evidence>
<dbReference type="Pfam" id="PF21279">
    <property type="entry name" value="YhfX-like_C"/>
    <property type="match status" value="1"/>
</dbReference>
<dbReference type="RefSeq" id="WP_216132183.1">
    <property type="nucleotide sequence ID" value="NZ_JAHLDG010000014.1"/>
</dbReference>
<proteinExistence type="predicted"/>
<dbReference type="EMBL" id="JAHLDG010000014">
    <property type="protein sequence ID" value="MBU3220356.1"/>
    <property type="molecule type" value="Genomic_DNA"/>
</dbReference>
<dbReference type="Pfam" id="PF01168">
    <property type="entry name" value="Ala_racemase_N"/>
    <property type="match status" value="1"/>
</dbReference>
<feature type="domain" description="Alanine racemase N-terminal" evidence="1">
    <location>
        <begin position="34"/>
        <end position="264"/>
    </location>
</feature>
<dbReference type="CDD" id="cd06811">
    <property type="entry name" value="PLPDE_III_yhfX_like"/>
    <property type="match status" value="1"/>
</dbReference>